<dbReference type="PROSITE" id="PS51730">
    <property type="entry name" value="GNAT_ATAT"/>
    <property type="match status" value="1"/>
</dbReference>
<proteinExistence type="inferred from homology"/>
<dbReference type="EMBL" id="CABPRJ010001452">
    <property type="protein sequence ID" value="VVC37668.1"/>
    <property type="molecule type" value="Genomic_DNA"/>
</dbReference>
<keyword evidence="1 3" id="KW-0808">Transferase</keyword>
<keyword evidence="2 3" id="KW-0012">Acyltransferase</keyword>
<gene>
    <name evidence="6" type="ORF">CINCED_3A009252</name>
</gene>
<feature type="compositionally biased region" description="Basic and acidic residues" evidence="4">
    <location>
        <begin position="381"/>
        <end position="392"/>
    </location>
</feature>
<dbReference type="Pfam" id="PF05301">
    <property type="entry name" value="Acetyltransf_16"/>
    <property type="match status" value="1"/>
</dbReference>
<feature type="domain" description="N-acetyltransferase" evidence="5">
    <location>
        <begin position="1"/>
        <end position="195"/>
    </location>
</feature>
<name>A0A5E4N1H5_9HEMI</name>
<evidence type="ECO:0000313" key="7">
    <source>
        <dbReference type="Proteomes" id="UP000325440"/>
    </source>
</evidence>
<dbReference type="Proteomes" id="UP000325440">
    <property type="component" value="Unassembled WGS sequence"/>
</dbReference>
<comment type="catalytic activity">
    <reaction evidence="3">
        <text>L-lysyl-[alpha-tubulin] + acetyl-CoA = N(6)-acetyl-L-lysyl-[alpha-tubulin] + CoA + H(+)</text>
        <dbReference type="Rhea" id="RHEA:15277"/>
        <dbReference type="Rhea" id="RHEA-COMP:11278"/>
        <dbReference type="Rhea" id="RHEA-COMP:11279"/>
        <dbReference type="ChEBI" id="CHEBI:15378"/>
        <dbReference type="ChEBI" id="CHEBI:29969"/>
        <dbReference type="ChEBI" id="CHEBI:57287"/>
        <dbReference type="ChEBI" id="CHEBI:57288"/>
        <dbReference type="ChEBI" id="CHEBI:61930"/>
        <dbReference type="EC" id="2.3.1.108"/>
    </reaction>
</comment>
<comment type="similarity">
    <text evidence="3">Belongs to the acetyltransferase ATAT1 family.</text>
</comment>
<dbReference type="Gene3D" id="3.40.630.30">
    <property type="match status" value="1"/>
</dbReference>
<feature type="region of interest" description="Disordered" evidence="4">
    <location>
        <begin position="371"/>
        <end position="398"/>
    </location>
</feature>
<reference evidence="6 7" key="1">
    <citation type="submission" date="2019-08" db="EMBL/GenBank/DDBJ databases">
        <authorList>
            <person name="Alioto T."/>
            <person name="Alioto T."/>
            <person name="Gomez Garrido J."/>
        </authorList>
    </citation>
    <scope>NUCLEOTIDE SEQUENCE [LARGE SCALE GENOMIC DNA]</scope>
</reference>
<dbReference type="InterPro" id="IPR038746">
    <property type="entry name" value="Atat"/>
</dbReference>
<dbReference type="GO" id="GO:0048666">
    <property type="term" value="P:neuron development"/>
    <property type="evidence" value="ECO:0007669"/>
    <property type="project" value="UniProtKB-UniRule"/>
</dbReference>
<comment type="caution">
    <text evidence="3">Lacks conserved residue(s) required for the propagation of feature annotation.</text>
</comment>
<sequence length="398" mass="46049">MEFRFNINNAVATTVQILKIDNTLTAEGYEKNVDLQNIMGLIIDEMGKASALAQNLTLPITSANKLVNSNHIIYMMTEHNTPGCFVFQHLYLLRHFTVIGILKMGWKKLYFYDKMGLRSDAMVYCLLDFYVHESRQHKSYGKSLIDFMLQDIHLSAKLLAFEKPSEKLLHFMWKHFQLSKLVNQGNNIFTYEEFFDNAFKAKNLDNHRCQESACNCQFTFGQNEVQKHQDTMSRPTQNLHGYTDFPKPKYNYGTDFANNKFQQGNLCQPENVGAYPSSLMDGQHGRHDAHKHHDTMGRIVQGESNAAFGKFKYNQDTFFVEDQFKGLNPHHHANTSAFQTAEDGHMEKRELKSHYNTAFVEDQFRGFNPHHANTSAFQTAEDGHMEKRDLKSHYNTTL</sequence>
<keyword evidence="7" id="KW-1185">Reference proteome</keyword>
<evidence type="ECO:0000259" key="5">
    <source>
        <dbReference type="PROSITE" id="PS51730"/>
    </source>
</evidence>
<feature type="site" description="Crucial for catalytic activity" evidence="3">
    <location>
        <position position="54"/>
    </location>
</feature>
<evidence type="ECO:0000256" key="3">
    <source>
        <dbReference type="HAMAP-Rule" id="MF_03130"/>
    </source>
</evidence>
<comment type="function">
    <text evidence="3">Specifically acetylates 'Lys-40' in alpha-tubulin on the lumenal side of microtubules. Promotes microtubule destabilization and accelerates microtubule dynamics; this activity may be independent of acetylation activity. Acetylates alpha-tubulin with a slow enzymatic rate, due to a catalytic site that is not optimized for acetyl transfer. Enters the microtubule through each end and diffuses quickly throughout the lumen of microtubules. Acetylates only long/old microtubules because of its slow acetylation rate since it does not have time to act on dynamically unstable microtubules before the enzyme is released.</text>
</comment>
<dbReference type="GO" id="GO:0005874">
    <property type="term" value="C:microtubule"/>
    <property type="evidence" value="ECO:0007669"/>
    <property type="project" value="InterPro"/>
</dbReference>
<evidence type="ECO:0000256" key="1">
    <source>
        <dbReference type="ARBA" id="ARBA00022679"/>
    </source>
</evidence>
<dbReference type="OrthoDB" id="447510at2759"/>
<dbReference type="GO" id="GO:0019799">
    <property type="term" value="F:tubulin N-acetyltransferase activity"/>
    <property type="evidence" value="ECO:0007669"/>
    <property type="project" value="UniProtKB-UniRule"/>
</dbReference>
<dbReference type="PANTHER" id="PTHR12327:SF0">
    <property type="entry name" value="ALPHA-TUBULIN N-ACETYLTRANSFERASE 1"/>
    <property type="match status" value="1"/>
</dbReference>
<evidence type="ECO:0000256" key="4">
    <source>
        <dbReference type="SAM" id="MobiDB-lite"/>
    </source>
</evidence>
<feature type="binding site" evidence="3">
    <location>
        <begin position="165"/>
        <end position="174"/>
    </location>
    <ligand>
        <name>acetyl-CoA</name>
        <dbReference type="ChEBI" id="CHEBI:57288"/>
    </ligand>
</feature>
<organism evidence="6 7">
    <name type="scientific">Cinara cedri</name>
    <dbReference type="NCBI Taxonomy" id="506608"/>
    <lineage>
        <taxon>Eukaryota</taxon>
        <taxon>Metazoa</taxon>
        <taxon>Ecdysozoa</taxon>
        <taxon>Arthropoda</taxon>
        <taxon>Hexapoda</taxon>
        <taxon>Insecta</taxon>
        <taxon>Pterygota</taxon>
        <taxon>Neoptera</taxon>
        <taxon>Paraneoptera</taxon>
        <taxon>Hemiptera</taxon>
        <taxon>Sternorrhyncha</taxon>
        <taxon>Aphidomorpha</taxon>
        <taxon>Aphidoidea</taxon>
        <taxon>Aphididae</taxon>
        <taxon>Lachninae</taxon>
        <taxon>Cinara</taxon>
    </lineage>
</organism>
<dbReference type="InterPro" id="IPR007965">
    <property type="entry name" value="GNAT_ATAT"/>
</dbReference>
<protein>
    <recommendedName>
        <fullName evidence="3">Alpha-tubulin N-acetyltransferase</fullName>
        <shortName evidence="3">Alpha-TAT</shortName>
        <shortName evidence="3">TAT</shortName>
        <ecNumber evidence="3">2.3.1.108</ecNumber>
    </recommendedName>
    <alternativeName>
        <fullName evidence="3">Acetyltransferase mec-17 homolog</fullName>
    </alternativeName>
</protein>
<dbReference type="PANTHER" id="PTHR12327">
    <property type="entry name" value="ALPHA-TUBULIN N-ACETYLTRANSFERASE 1"/>
    <property type="match status" value="1"/>
</dbReference>
<evidence type="ECO:0000256" key="2">
    <source>
        <dbReference type="ARBA" id="ARBA00023315"/>
    </source>
</evidence>
<evidence type="ECO:0000313" key="6">
    <source>
        <dbReference type="EMBL" id="VVC37668.1"/>
    </source>
</evidence>
<dbReference type="AlphaFoldDB" id="A0A5E4N1H5"/>
<accession>A0A5E4N1H5</accession>
<dbReference type="EC" id="2.3.1.108" evidence="3"/>
<dbReference type="HAMAP" id="MF_03130">
    <property type="entry name" value="mec17"/>
    <property type="match status" value="1"/>
</dbReference>
<dbReference type="GO" id="GO:0070507">
    <property type="term" value="P:regulation of microtubule cytoskeleton organization"/>
    <property type="evidence" value="ECO:0007669"/>
    <property type="project" value="UniProtKB-UniRule"/>
</dbReference>